<accession>A0A8J7LKG2</accession>
<gene>
    <name evidence="4" type="ORF">H1D41_02895</name>
</gene>
<sequence>MNLGEKLMFVSKASGFAAAAVIVCTLNAANAQDNYVYGGLSFVSSGPGYTYTAGGPGFGGFPVEVSLTDNVPFIGYGRVLRRNGNFSLAVEADVMAGGAASGRQELGAPPCITPGQACTLEIDNMVSVRFVYAEEIGAWKPFATWGLAAASVSGSADTGACAGPCDFDETLFGFSLGLGTGYRINEKWSARAEVLYSEFNAPEFTNPVNVTSTGVDAVQLRFGASYTF</sequence>
<evidence type="ECO:0000313" key="5">
    <source>
        <dbReference type="Proteomes" id="UP000640583"/>
    </source>
</evidence>
<evidence type="ECO:0000256" key="1">
    <source>
        <dbReference type="ARBA" id="ARBA00022729"/>
    </source>
</evidence>
<dbReference type="RefSeq" id="WP_228847500.1">
    <property type="nucleotide sequence ID" value="NZ_JADCKQ010000002.1"/>
</dbReference>
<dbReference type="AlphaFoldDB" id="A0A8J7LKG2"/>
<dbReference type="InterPro" id="IPR011250">
    <property type="entry name" value="OMP/PagP_B-barrel"/>
</dbReference>
<proteinExistence type="predicted"/>
<dbReference type="EMBL" id="JADCKQ010000002">
    <property type="protein sequence ID" value="MBI1492579.1"/>
    <property type="molecule type" value="Genomic_DNA"/>
</dbReference>
<keyword evidence="5" id="KW-1185">Reference proteome</keyword>
<protein>
    <submittedName>
        <fullName evidence="4">Porin family protein</fullName>
    </submittedName>
</protein>
<dbReference type="InterPro" id="IPR027385">
    <property type="entry name" value="Beta-barrel_OMP"/>
</dbReference>
<comment type="caution">
    <text evidence="4">The sequence shown here is derived from an EMBL/GenBank/DDBJ whole genome shotgun (WGS) entry which is preliminary data.</text>
</comment>
<feature type="chain" id="PRO_5035259928" evidence="2">
    <location>
        <begin position="29"/>
        <end position="228"/>
    </location>
</feature>
<dbReference type="Pfam" id="PF13505">
    <property type="entry name" value="OMP_b-brl"/>
    <property type="match status" value="1"/>
</dbReference>
<dbReference type="Proteomes" id="UP000640583">
    <property type="component" value="Unassembled WGS sequence"/>
</dbReference>
<reference evidence="4" key="1">
    <citation type="submission" date="2020-10" db="EMBL/GenBank/DDBJ databases">
        <title>Paenihalocynthiibacter styelae gen. nov., sp. nov., isolated from stalked sea squirt Styela clava.</title>
        <authorList>
            <person name="Kim Y.-O."/>
            <person name="Yoon J.-H."/>
        </authorList>
    </citation>
    <scope>NUCLEOTIDE SEQUENCE</scope>
    <source>
        <strain evidence="4">MYP1-1</strain>
    </source>
</reference>
<evidence type="ECO:0000313" key="4">
    <source>
        <dbReference type="EMBL" id="MBI1492579.1"/>
    </source>
</evidence>
<evidence type="ECO:0000259" key="3">
    <source>
        <dbReference type="Pfam" id="PF13505"/>
    </source>
</evidence>
<dbReference type="SUPFAM" id="SSF56925">
    <property type="entry name" value="OMPA-like"/>
    <property type="match status" value="1"/>
</dbReference>
<evidence type="ECO:0000256" key="2">
    <source>
        <dbReference type="SAM" id="SignalP"/>
    </source>
</evidence>
<feature type="signal peptide" evidence="2">
    <location>
        <begin position="1"/>
        <end position="28"/>
    </location>
</feature>
<name>A0A8J7LKG2_9RHOB</name>
<organism evidence="4 5">
    <name type="scientific">Halocynthiibacter styelae</name>
    <dbReference type="NCBI Taxonomy" id="2761955"/>
    <lineage>
        <taxon>Bacteria</taxon>
        <taxon>Pseudomonadati</taxon>
        <taxon>Pseudomonadota</taxon>
        <taxon>Alphaproteobacteria</taxon>
        <taxon>Rhodobacterales</taxon>
        <taxon>Paracoccaceae</taxon>
        <taxon>Halocynthiibacter</taxon>
    </lineage>
</organism>
<feature type="domain" description="Outer membrane protein beta-barrel" evidence="3">
    <location>
        <begin position="16"/>
        <end position="228"/>
    </location>
</feature>
<dbReference type="Gene3D" id="2.40.160.20">
    <property type="match status" value="1"/>
</dbReference>
<keyword evidence="1 2" id="KW-0732">Signal</keyword>